<dbReference type="Proteomes" id="UP000183144">
    <property type="component" value="Unassembled WGS sequence"/>
</dbReference>
<dbReference type="STRING" id="1805034.AUJ59_00525"/>
<gene>
    <name evidence="1" type="ORF">AUJ59_00525</name>
</gene>
<reference evidence="1 2" key="1">
    <citation type="journal article" date="2016" name="Environ. Microbiol.">
        <title>Genomic resolution of a cold subsurface aquifer community provides metabolic insights for novel microbes adapted to high CO concentrations.</title>
        <authorList>
            <person name="Probst A.J."/>
            <person name="Castelle C.J."/>
            <person name="Singh A."/>
            <person name="Brown C.T."/>
            <person name="Anantharaman K."/>
            <person name="Sharon I."/>
            <person name="Hug L.A."/>
            <person name="Burstein D."/>
            <person name="Emerson J.B."/>
            <person name="Thomas B.C."/>
            <person name="Banfield J.F."/>
        </authorList>
    </citation>
    <scope>NUCLEOTIDE SEQUENCE [LARGE SCALE GENOMIC DNA]</scope>
    <source>
        <strain evidence="1">CG1_02_47_37</strain>
    </source>
</reference>
<evidence type="ECO:0000313" key="2">
    <source>
        <dbReference type="Proteomes" id="UP000183144"/>
    </source>
</evidence>
<accession>A0A1J4RR87</accession>
<dbReference type="EMBL" id="MNUI01000011">
    <property type="protein sequence ID" value="OIN89891.1"/>
    <property type="molecule type" value="Genomic_DNA"/>
</dbReference>
<proteinExistence type="predicted"/>
<protein>
    <recommendedName>
        <fullName evidence="3">Transposase zinc-ribbon domain-containing protein</fullName>
    </recommendedName>
</protein>
<comment type="caution">
    <text evidence="1">The sequence shown here is derived from an EMBL/GenBank/DDBJ whole genome shotgun (WGS) entry which is preliminary data.</text>
</comment>
<name>A0A1J4RR87_9BACT</name>
<evidence type="ECO:0008006" key="3">
    <source>
        <dbReference type="Google" id="ProtNLM"/>
    </source>
</evidence>
<dbReference type="AlphaFoldDB" id="A0A1J4RR87"/>
<sequence length="111" mass="12907">MLKTYAAKKDLGHRYGRQRYRCLSCGYVFKRQKHHLPVSFRDFRAFRQYAIKTVDKETLWWSGFFREYGGGPQNSPIRATRRLRAVSLGLIEINSPADKDCDDVATGIFEA</sequence>
<organism evidence="1 2">
    <name type="scientific">Candidatus Beckwithbacteria bacterium CG1_02_47_37</name>
    <dbReference type="NCBI Taxonomy" id="1805034"/>
    <lineage>
        <taxon>Bacteria</taxon>
        <taxon>Candidatus Beckwithiibacteriota</taxon>
    </lineage>
</organism>
<evidence type="ECO:0000313" key="1">
    <source>
        <dbReference type="EMBL" id="OIN89891.1"/>
    </source>
</evidence>